<proteinExistence type="predicted"/>
<dbReference type="Proteomes" id="UP000182025">
    <property type="component" value="Unassembled WGS sequence"/>
</dbReference>
<sequence>MLTSQSTELATLKAEIAAQIAAQLGFNPETPPVNVDDKSAAAVLGVQKSTLSVWRSLGRYNLPYVKIGRSVKYRISDLAEFIANRTASNTGEAN</sequence>
<dbReference type="SUPFAM" id="SSF46955">
    <property type="entry name" value="Putative DNA-binding domain"/>
    <property type="match status" value="1"/>
</dbReference>
<dbReference type="RefSeq" id="WP_074916841.1">
    <property type="nucleotide sequence ID" value="NZ_FOXK01000008.1"/>
</dbReference>
<dbReference type="Gene3D" id="1.10.10.10">
    <property type="entry name" value="Winged helix-like DNA-binding domain superfamily/Winged helix DNA-binding domain"/>
    <property type="match status" value="1"/>
</dbReference>
<dbReference type="InterPro" id="IPR036388">
    <property type="entry name" value="WH-like_DNA-bd_sf"/>
</dbReference>
<reference evidence="2" key="1">
    <citation type="submission" date="2016-10" db="EMBL/GenBank/DDBJ databases">
        <authorList>
            <person name="Varghese N."/>
            <person name="Submissions S."/>
        </authorList>
    </citation>
    <scope>NUCLEOTIDE SEQUENCE [LARGE SCALE GENOMIC DNA]</scope>
    <source>
        <strain evidence="2">JCM 15604</strain>
    </source>
</reference>
<gene>
    <name evidence="1" type="ORF">SAMN05216177_10851</name>
</gene>
<accession>A0A1I5W0B0</accession>
<dbReference type="InterPro" id="IPR009061">
    <property type="entry name" value="DNA-bd_dom_put_sf"/>
</dbReference>
<organism evidence="1 2">
    <name type="scientific">Ectopseudomonas toyotomiensis</name>
    <dbReference type="NCBI Taxonomy" id="554344"/>
    <lineage>
        <taxon>Bacteria</taxon>
        <taxon>Pseudomonadati</taxon>
        <taxon>Pseudomonadota</taxon>
        <taxon>Gammaproteobacteria</taxon>
        <taxon>Pseudomonadales</taxon>
        <taxon>Pseudomonadaceae</taxon>
        <taxon>Ectopseudomonas</taxon>
    </lineage>
</organism>
<name>A0A1I5W0B0_9GAMM</name>
<evidence type="ECO:0000313" key="1">
    <source>
        <dbReference type="EMBL" id="SFQ13093.1"/>
    </source>
</evidence>
<dbReference type="EMBL" id="FOXK01000008">
    <property type="protein sequence ID" value="SFQ13093.1"/>
    <property type="molecule type" value="Genomic_DNA"/>
</dbReference>
<keyword evidence="2" id="KW-1185">Reference proteome</keyword>
<dbReference type="OrthoDB" id="5609458at2"/>
<evidence type="ECO:0000313" key="2">
    <source>
        <dbReference type="Proteomes" id="UP000182025"/>
    </source>
</evidence>
<dbReference type="AlphaFoldDB" id="A0A1I5W0B0"/>
<protein>
    <submittedName>
        <fullName evidence="1">Helix-turn-helix domain-containing protein</fullName>
    </submittedName>
</protein>